<dbReference type="Gene3D" id="3.40.50.720">
    <property type="entry name" value="NAD(P)-binding Rossmann-like Domain"/>
    <property type="match status" value="1"/>
</dbReference>
<evidence type="ECO:0000259" key="20">
    <source>
        <dbReference type="Pfam" id="PF08245"/>
    </source>
</evidence>
<dbReference type="InterPro" id="IPR036565">
    <property type="entry name" value="Mur-like_cat_sf"/>
</dbReference>
<dbReference type="SUPFAM" id="SSF53244">
    <property type="entry name" value="MurD-like peptide ligases, peptide-binding domain"/>
    <property type="match status" value="1"/>
</dbReference>
<evidence type="ECO:0000256" key="16">
    <source>
        <dbReference type="ARBA" id="ARBA00047632"/>
    </source>
</evidence>
<dbReference type="Pfam" id="PF21799">
    <property type="entry name" value="MurD-like_N"/>
    <property type="match status" value="1"/>
</dbReference>
<evidence type="ECO:0000313" key="21">
    <source>
        <dbReference type="EMBL" id="PTI29061.1"/>
    </source>
</evidence>
<evidence type="ECO:0000256" key="9">
    <source>
        <dbReference type="ARBA" id="ARBA00022741"/>
    </source>
</evidence>
<feature type="domain" description="Mur ligase C-terminal" evidence="19">
    <location>
        <begin position="310"/>
        <end position="422"/>
    </location>
</feature>
<evidence type="ECO:0000256" key="6">
    <source>
        <dbReference type="ARBA" id="ARBA00015655"/>
    </source>
</evidence>
<keyword evidence="11 17" id="KW-0133">Cell shape</keyword>
<comment type="caution">
    <text evidence="21">The sequence shown here is derived from an EMBL/GenBank/DDBJ whole genome shotgun (WGS) entry which is preliminary data.</text>
</comment>
<sequence length="449" mass="49873">MKEYDVLKGKDVLILGLAKSGYESAKLCHKLGANVTVNDGKDLTSDPHALELINQGIDVISGEHPISLLDNNPLVVKNPGIPYSIPLLQEALNKGLDIITEVELSYYISEAPIIGITGTNGKTTVTSLIGDMFGNSKVNGQVSGNIGVVASKVAQEVTKDDYLITELSSFQLLGTINYRPHIAIVTNIYSAHLDYHGNLEEYQNAKKNIFKNQSEDDYLIFNYEQRHLINKDEIKSKILYFSTQQQVDGIYIEDDYVVYKGVRIIHTNDIVLPGKHNLENVLVAVLAALLSGVDVKSIVHTLTTFSGIKHRLQYVGNNRGNKYYNDSKATNTLATRFALSAFNSPIIWLCGGLDRGNDFDDLIPYMDNVRLMVTFGETKTKLKTLGASQGKEVIQANDVKDAVDKIQDYIQSNDVVLLSPACASWDQYDTFEARGEEFIESFQKYLPTF</sequence>
<keyword evidence="10 17" id="KW-0067">ATP-binding</keyword>
<evidence type="ECO:0000313" key="22">
    <source>
        <dbReference type="Proteomes" id="UP000241209"/>
    </source>
</evidence>
<proteinExistence type="inferred from homology"/>
<evidence type="ECO:0000256" key="12">
    <source>
        <dbReference type="ARBA" id="ARBA00022984"/>
    </source>
</evidence>
<dbReference type="GO" id="GO:0051301">
    <property type="term" value="P:cell division"/>
    <property type="evidence" value="ECO:0007669"/>
    <property type="project" value="UniProtKB-KW"/>
</dbReference>
<evidence type="ECO:0000256" key="13">
    <source>
        <dbReference type="ARBA" id="ARBA00023316"/>
    </source>
</evidence>
<evidence type="ECO:0000256" key="7">
    <source>
        <dbReference type="ARBA" id="ARBA00022490"/>
    </source>
</evidence>
<evidence type="ECO:0000256" key="3">
    <source>
        <dbReference type="ARBA" id="ARBA00004752"/>
    </source>
</evidence>
<keyword evidence="9 17" id="KW-0547">Nucleotide-binding</keyword>
<dbReference type="Proteomes" id="UP000241209">
    <property type="component" value="Unassembled WGS sequence"/>
</dbReference>
<dbReference type="Pfam" id="PF02875">
    <property type="entry name" value="Mur_ligase_C"/>
    <property type="match status" value="1"/>
</dbReference>
<dbReference type="GeneID" id="64116070"/>
<dbReference type="SUPFAM" id="SSF53623">
    <property type="entry name" value="MurD-like peptide ligases, catalytic domain"/>
    <property type="match status" value="1"/>
</dbReference>
<comment type="subcellular location">
    <subcellularLocation>
        <location evidence="2 17 18">Cytoplasm</location>
    </subcellularLocation>
</comment>
<dbReference type="InterPro" id="IPR036615">
    <property type="entry name" value="Mur_ligase_C_dom_sf"/>
</dbReference>
<comment type="pathway">
    <text evidence="3 17 18">Cell wall biogenesis; peptidoglycan biosynthesis.</text>
</comment>
<dbReference type="RefSeq" id="WP_107536477.1">
    <property type="nucleotide sequence ID" value="NZ_BMDF01000002.1"/>
</dbReference>
<dbReference type="InterPro" id="IPR005762">
    <property type="entry name" value="MurD"/>
</dbReference>
<evidence type="ECO:0000256" key="17">
    <source>
        <dbReference type="HAMAP-Rule" id="MF_00639"/>
    </source>
</evidence>
<evidence type="ECO:0000256" key="14">
    <source>
        <dbReference type="ARBA" id="ARBA00030398"/>
    </source>
</evidence>
<evidence type="ECO:0000256" key="4">
    <source>
        <dbReference type="ARBA" id="ARBA00010416"/>
    </source>
</evidence>
<dbReference type="OrthoDB" id="9809796at2"/>
<dbReference type="Gene3D" id="3.90.190.20">
    <property type="entry name" value="Mur ligase, C-terminal domain"/>
    <property type="match status" value="1"/>
</dbReference>
<protein>
    <recommendedName>
        <fullName evidence="6 17">UDP-N-acetylmuramoylalanine--D-glutamate ligase</fullName>
        <ecNumber evidence="5 17">6.3.2.9</ecNumber>
    </recommendedName>
    <alternativeName>
        <fullName evidence="15 17">D-glutamic acid-adding enzyme</fullName>
    </alternativeName>
    <alternativeName>
        <fullName evidence="14 17">UDP-N-acetylmuramoyl-L-alanyl-D-glutamate synthetase</fullName>
    </alternativeName>
</protein>
<keyword evidence="8 17" id="KW-0436">Ligase</keyword>
<evidence type="ECO:0000256" key="10">
    <source>
        <dbReference type="ARBA" id="ARBA00022840"/>
    </source>
</evidence>
<dbReference type="GO" id="GO:0008764">
    <property type="term" value="F:UDP-N-acetylmuramoylalanine-D-glutamate ligase activity"/>
    <property type="evidence" value="ECO:0007669"/>
    <property type="project" value="UniProtKB-UniRule"/>
</dbReference>
<dbReference type="AlphaFoldDB" id="A0A2T4PRZ7"/>
<evidence type="ECO:0000256" key="8">
    <source>
        <dbReference type="ARBA" id="ARBA00022598"/>
    </source>
</evidence>
<accession>A0A2T4PRZ7</accession>
<evidence type="ECO:0000256" key="15">
    <source>
        <dbReference type="ARBA" id="ARBA00032324"/>
    </source>
</evidence>
<keyword evidence="13 17" id="KW-0961">Cell wall biogenesis/degradation</keyword>
<dbReference type="HAMAP" id="MF_00639">
    <property type="entry name" value="MurD"/>
    <property type="match status" value="1"/>
</dbReference>
<dbReference type="PANTHER" id="PTHR43692:SF1">
    <property type="entry name" value="UDP-N-ACETYLMURAMOYLALANINE--D-GLUTAMATE LIGASE"/>
    <property type="match status" value="1"/>
</dbReference>
<dbReference type="Pfam" id="PF08245">
    <property type="entry name" value="Mur_ligase_M"/>
    <property type="match status" value="1"/>
</dbReference>
<dbReference type="GO" id="GO:0071555">
    <property type="term" value="P:cell wall organization"/>
    <property type="evidence" value="ECO:0007669"/>
    <property type="project" value="UniProtKB-KW"/>
</dbReference>
<feature type="binding site" evidence="17">
    <location>
        <begin position="118"/>
        <end position="124"/>
    </location>
    <ligand>
        <name>ATP</name>
        <dbReference type="ChEBI" id="CHEBI:30616"/>
    </ligand>
</feature>
<comment type="similarity">
    <text evidence="4 17">Belongs to the MurCDEF family.</text>
</comment>
<name>A0A2T4PRZ7_9STAP</name>
<dbReference type="GO" id="GO:0005524">
    <property type="term" value="F:ATP binding"/>
    <property type="evidence" value="ECO:0007669"/>
    <property type="project" value="UniProtKB-UniRule"/>
</dbReference>
<evidence type="ECO:0000256" key="11">
    <source>
        <dbReference type="ARBA" id="ARBA00022960"/>
    </source>
</evidence>
<keyword evidence="17 18" id="KW-0131">Cell cycle</keyword>
<dbReference type="InterPro" id="IPR004101">
    <property type="entry name" value="Mur_ligase_C"/>
</dbReference>
<dbReference type="GO" id="GO:0008360">
    <property type="term" value="P:regulation of cell shape"/>
    <property type="evidence" value="ECO:0007669"/>
    <property type="project" value="UniProtKB-KW"/>
</dbReference>
<dbReference type="EMBL" id="PZFK01000019">
    <property type="protein sequence ID" value="PTI29061.1"/>
    <property type="molecule type" value="Genomic_DNA"/>
</dbReference>
<dbReference type="GO" id="GO:0005737">
    <property type="term" value="C:cytoplasm"/>
    <property type="evidence" value="ECO:0007669"/>
    <property type="project" value="UniProtKB-SubCell"/>
</dbReference>
<keyword evidence="7 17" id="KW-0963">Cytoplasm</keyword>
<comment type="function">
    <text evidence="1 17 18">Cell wall formation. Catalyzes the addition of glutamate to the nucleotide precursor UDP-N-acetylmuramoyl-L-alanine (UMA).</text>
</comment>
<keyword evidence="12 17" id="KW-0573">Peptidoglycan synthesis</keyword>
<evidence type="ECO:0000256" key="1">
    <source>
        <dbReference type="ARBA" id="ARBA00002734"/>
    </source>
</evidence>
<dbReference type="EC" id="6.3.2.9" evidence="5 17"/>
<dbReference type="UniPathway" id="UPA00219"/>
<dbReference type="InterPro" id="IPR013221">
    <property type="entry name" value="Mur_ligase_cen"/>
</dbReference>
<comment type="catalytic activity">
    <reaction evidence="16 17 18">
        <text>UDP-N-acetyl-alpha-D-muramoyl-L-alanine + D-glutamate + ATP = UDP-N-acetyl-alpha-D-muramoyl-L-alanyl-D-glutamate + ADP + phosphate + H(+)</text>
        <dbReference type="Rhea" id="RHEA:16429"/>
        <dbReference type="ChEBI" id="CHEBI:15378"/>
        <dbReference type="ChEBI" id="CHEBI:29986"/>
        <dbReference type="ChEBI" id="CHEBI:30616"/>
        <dbReference type="ChEBI" id="CHEBI:43474"/>
        <dbReference type="ChEBI" id="CHEBI:83898"/>
        <dbReference type="ChEBI" id="CHEBI:83900"/>
        <dbReference type="ChEBI" id="CHEBI:456216"/>
        <dbReference type="EC" id="6.3.2.9"/>
    </reaction>
</comment>
<evidence type="ECO:0000256" key="18">
    <source>
        <dbReference type="RuleBase" id="RU003664"/>
    </source>
</evidence>
<keyword evidence="17 18" id="KW-0132">Cell division</keyword>
<dbReference type="GO" id="GO:0009252">
    <property type="term" value="P:peptidoglycan biosynthetic process"/>
    <property type="evidence" value="ECO:0007669"/>
    <property type="project" value="UniProtKB-UniRule"/>
</dbReference>
<dbReference type="NCBIfam" id="TIGR01087">
    <property type="entry name" value="murD"/>
    <property type="match status" value="1"/>
</dbReference>
<gene>
    <name evidence="17" type="primary">murD</name>
    <name evidence="21" type="ORF">BU072_09665</name>
</gene>
<dbReference type="STRING" id="1167632.GCA_000286335_00350"/>
<dbReference type="SUPFAM" id="SSF51984">
    <property type="entry name" value="MurCD N-terminal domain"/>
    <property type="match status" value="1"/>
</dbReference>
<evidence type="ECO:0000259" key="19">
    <source>
        <dbReference type="Pfam" id="PF02875"/>
    </source>
</evidence>
<feature type="domain" description="Mur ligase central" evidence="20">
    <location>
        <begin position="116"/>
        <end position="288"/>
    </location>
</feature>
<evidence type="ECO:0000256" key="2">
    <source>
        <dbReference type="ARBA" id="ARBA00004496"/>
    </source>
</evidence>
<organism evidence="21 22">
    <name type="scientific">Mammaliicoccus vitulinus</name>
    <dbReference type="NCBI Taxonomy" id="71237"/>
    <lineage>
        <taxon>Bacteria</taxon>
        <taxon>Bacillati</taxon>
        <taxon>Bacillota</taxon>
        <taxon>Bacilli</taxon>
        <taxon>Bacillales</taxon>
        <taxon>Staphylococcaceae</taxon>
        <taxon>Mammaliicoccus</taxon>
    </lineage>
</organism>
<dbReference type="PANTHER" id="PTHR43692">
    <property type="entry name" value="UDP-N-ACETYLMURAMOYLALANINE--D-GLUTAMATE LIGASE"/>
    <property type="match status" value="1"/>
</dbReference>
<evidence type="ECO:0000256" key="5">
    <source>
        <dbReference type="ARBA" id="ARBA00012212"/>
    </source>
</evidence>
<reference evidence="21 22" key="1">
    <citation type="journal article" date="2016" name="Front. Microbiol.">
        <title>Comprehensive Phylogenetic Analysis of Bovine Non-aureus Staphylococci Species Based on Whole-Genome Sequencing.</title>
        <authorList>
            <person name="Naushad S."/>
            <person name="Barkema H.W."/>
            <person name="Luby C."/>
            <person name="Condas L.A."/>
            <person name="Nobrega D.B."/>
            <person name="Carson D.A."/>
            <person name="De Buck J."/>
        </authorList>
    </citation>
    <scope>NUCLEOTIDE SEQUENCE [LARGE SCALE GENOMIC DNA]</scope>
    <source>
        <strain evidence="21 22">SNUC 2204</strain>
    </source>
</reference>
<dbReference type="Gene3D" id="3.40.1190.10">
    <property type="entry name" value="Mur-like, catalytic domain"/>
    <property type="match status" value="1"/>
</dbReference>